<dbReference type="EMBL" id="AMYD01004279">
    <property type="protein sequence ID" value="EQB43451.1"/>
    <property type="molecule type" value="Genomic_DNA"/>
</dbReference>
<name>T0KVY0_COLGC</name>
<evidence type="ECO:0000313" key="1">
    <source>
        <dbReference type="EMBL" id="EQB43451.1"/>
    </source>
</evidence>
<organism evidence="1 2">
    <name type="scientific">Colletotrichum gloeosporioides (strain Cg-14)</name>
    <name type="common">Anthracnose fungus</name>
    <name type="synonym">Glomerella cingulata</name>
    <dbReference type="NCBI Taxonomy" id="1237896"/>
    <lineage>
        <taxon>Eukaryota</taxon>
        <taxon>Fungi</taxon>
        <taxon>Dikarya</taxon>
        <taxon>Ascomycota</taxon>
        <taxon>Pezizomycotina</taxon>
        <taxon>Sordariomycetes</taxon>
        <taxon>Hypocreomycetidae</taxon>
        <taxon>Glomerellales</taxon>
        <taxon>Glomerellaceae</taxon>
        <taxon>Colletotrichum</taxon>
        <taxon>Colletotrichum gloeosporioides species complex</taxon>
    </lineage>
</organism>
<comment type="caution">
    <text evidence="1">The sequence shown here is derived from an EMBL/GenBank/DDBJ whole genome shotgun (WGS) entry which is preliminary data.</text>
</comment>
<protein>
    <submittedName>
        <fullName evidence="1">Uncharacterized protein</fullName>
    </submittedName>
</protein>
<reference evidence="2" key="1">
    <citation type="journal article" date="2013" name="Mol. Plant Microbe Interact.">
        <title>Global aspects of pacC regulation of pathogenicity genes in Colletotrichum gloeosporioides as revealed by transcriptome analysis.</title>
        <authorList>
            <person name="Alkan N."/>
            <person name="Meng X."/>
            <person name="Friedlander G."/>
            <person name="Reuveni E."/>
            <person name="Sukno S."/>
            <person name="Sherman A."/>
            <person name="Thon M."/>
            <person name="Fluhr R."/>
            <person name="Prusky D."/>
        </authorList>
    </citation>
    <scope>NUCLEOTIDE SEQUENCE [LARGE SCALE GENOMIC DNA]</scope>
    <source>
        <strain evidence="2">Cg-14</strain>
    </source>
</reference>
<evidence type="ECO:0000313" key="2">
    <source>
        <dbReference type="Proteomes" id="UP000015530"/>
    </source>
</evidence>
<sequence>MAVLSAARLACLP</sequence>
<proteinExistence type="predicted"/>
<gene>
    <name evidence="1" type="ORF">CGLO_17891</name>
</gene>
<dbReference type="HOGENOM" id="CLU_3435964_0_0_1"/>
<dbReference type="Proteomes" id="UP000015530">
    <property type="component" value="Unassembled WGS sequence"/>
</dbReference>
<accession>T0KVY0</accession>